<name>A0A4Y2KR17_ARAVE</name>
<proteinExistence type="predicted"/>
<gene>
    <name evidence="1" type="ORF">AVEN_120883_1</name>
</gene>
<organism evidence="1 2">
    <name type="scientific">Araneus ventricosus</name>
    <name type="common">Orbweaver spider</name>
    <name type="synonym">Epeira ventricosa</name>
    <dbReference type="NCBI Taxonomy" id="182803"/>
    <lineage>
        <taxon>Eukaryota</taxon>
        <taxon>Metazoa</taxon>
        <taxon>Ecdysozoa</taxon>
        <taxon>Arthropoda</taxon>
        <taxon>Chelicerata</taxon>
        <taxon>Arachnida</taxon>
        <taxon>Araneae</taxon>
        <taxon>Araneomorphae</taxon>
        <taxon>Entelegynae</taxon>
        <taxon>Araneoidea</taxon>
        <taxon>Araneidae</taxon>
        <taxon>Araneus</taxon>
    </lineage>
</organism>
<dbReference type="EMBL" id="BGPR01004915">
    <property type="protein sequence ID" value="GBN04785.1"/>
    <property type="molecule type" value="Genomic_DNA"/>
</dbReference>
<reference evidence="1 2" key="1">
    <citation type="journal article" date="2019" name="Sci. Rep.">
        <title>Orb-weaving spider Araneus ventricosus genome elucidates the spidroin gene catalogue.</title>
        <authorList>
            <person name="Kono N."/>
            <person name="Nakamura H."/>
            <person name="Ohtoshi R."/>
            <person name="Moran D.A.P."/>
            <person name="Shinohara A."/>
            <person name="Yoshida Y."/>
            <person name="Fujiwara M."/>
            <person name="Mori M."/>
            <person name="Tomita M."/>
            <person name="Arakawa K."/>
        </authorList>
    </citation>
    <scope>NUCLEOTIDE SEQUENCE [LARGE SCALE GENOMIC DNA]</scope>
</reference>
<protein>
    <submittedName>
        <fullName evidence="1">Uncharacterized protein</fullName>
    </submittedName>
</protein>
<comment type="caution">
    <text evidence="1">The sequence shown here is derived from an EMBL/GenBank/DDBJ whole genome shotgun (WGS) entry which is preliminary data.</text>
</comment>
<dbReference type="Proteomes" id="UP000499080">
    <property type="component" value="Unassembled WGS sequence"/>
</dbReference>
<accession>A0A4Y2KR17</accession>
<dbReference type="AlphaFoldDB" id="A0A4Y2KR17"/>
<evidence type="ECO:0000313" key="1">
    <source>
        <dbReference type="EMBL" id="GBN04785.1"/>
    </source>
</evidence>
<evidence type="ECO:0000313" key="2">
    <source>
        <dbReference type="Proteomes" id="UP000499080"/>
    </source>
</evidence>
<keyword evidence="2" id="KW-1185">Reference proteome</keyword>
<sequence>MRGSRISKQALASPWGYRNGGALGPLTSDSTYLFREGSGRGRRWLLGLWPQYSSYCSGCHSEDPDPLAGERGDPEDFPHPDQIEVKVSGWAFHPSKHLKKSQISLEDGENSNNFINIYSDGLETEFGVGCAF</sequence>